<dbReference type="Proteomes" id="UP000054826">
    <property type="component" value="Unassembled WGS sequence"/>
</dbReference>
<evidence type="ECO:0000313" key="2">
    <source>
        <dbReference type="Proteomes" id="UP000054826"/>
    </source>
</evidence>
<accession>A0A0V1JY61</accession>
<dbReference type="EMBL" id="JYDV01000031">
    <property type="protein sequence ID" value="KRZ39940.1"/>
    <property type="molecule type" value="Genomic_DNA"/>
</dbReference>
<sequence length="105" mass="11979">LFMIALLADTGTRTEVSRHSSDPKYFLADAVVSLIFKTTLPPPFISSIHEFYYHLRDGRSWHEIIGSLTAQSCILRVCCTKEVHNHKRTCDIYLHLPYLSARDAA</sequence>
<proteinExistence type="predicted"/>
<comment type="caution">
    <text evidence="1">The sequence shown here is derived from an EMBL/GenBank/DDBJ whole genome shotgun (WGS) entry which is preliminary data.</text>
</comment>
<evidence type="ECO:0000313" key="1">
    <source>
        <dbReference type="EMBL" id="KRZ39940.1"/>
    </source>
</evidence>
<organism evidence="1 2">
    <name type="scientific">Trichinella pseudospiralis</name>
    <name type="common">Parasitic roundworm</name>
    <dbReference type="NCBI Taxonomy" id="6337"/>
    <lineage>
        <taxon>Eukaryota</taxon>
        <taxon>Metazoa</taxon>
        <taxon>Ecdysozoa</taxon>
        <taxon>Nematoda</taxon>
        <taxon>Enoplea</taxon>
        <taxon>Dorylaimia</taxon>
        <taxon>Trichinellida</taxon>
        <taxon>Trichinellidae</taxon>
        <taxon>Trichinella</taxon>
    </lineage>
</organism>
<dbReference type="AlphaFoldDB" id="A0A0V1JY61"/>
<name>A0A0V1JY61_TRIPS</name>
<gene>
    <name evidence="1" type="ORF">T4C_10696</name>
</gene>
<reference evidence="1 2" key="1">
    <citation type="submission" date="2015-01" db="EMBL/GenBank/DDBJ databases">
        <title>Evolution of Trichinella species and genotypes.</title>
        <authorList>
            <person name="Korhonen P.K."/>
            <person name="Edoardo P."/>
            <person name="Giuseppe L.R."/>
            <person name="Gasser R.B."/>
        </authorList>
    </citation>
    <scope>NUCLEOTIDE SEQUENCE [LARGE SCALE GENOMIC DNA]</scope>
    <source>
        <strain evidence="1">ISS176</strain>
    </source>
</reference>
<protein>
    <submittedName>
        <fullName evidence="1">Uncharacterized protein</fullName>
    </submittedName>
</protein>
<feature type="non-terminal residue" evidence="1">
    <location>
        <position position="1"/>
    </location>
</feature>